<evidence type="ECO:0000313" key="3">
    <source>
        <dbReference type="Proteomes" id="UP001602013"/>
    </source>
</evidence>
<dbReference type="Pfam" id="PF19817">
    <property type="entry name" value="DUF6300"/>
    <property type="match status" value="1"/>
</dbReference>
<protein>
    <submittedName>
        <fullName evidence="2">DUF6300 family protein</fullName>
    </submittedName>
</protein>
<dbReference type="Proteomes" id="UP001602013">
    <property type="component" value="Unassembled WGS sequence"/>
</dbReference>
<dbReference type="InterPro" id="IPR046267">
    <property type="entry name" value="DUF6300"/>
</dbReference>
<feature type="region of interest" description="Disordered" evidence="1">
    <location>
        <begin position="87"/>
        <end position="106"/>
    </location>
</feature>
<evidence type="ECO:0000313" key="2">
    <source>
        <dbReference type="EMBL" id="MFF3670986.1"/>
    </source>
</evidence>
<dbReference type="EMBL" id="JBIASD010000038">
    <property type="protein sequence ID" value="MFF3670986.1"/>
    <property type="molecule type" value="Genomic_DNA"/>
</dbReference>
<name>A0ABW6T171_9ACTN</name>
<proteinExistence type="predicted"/>
<organism evidence="2 3">
    <name type="scientific">Microtetraspora malaysiensis</name>
    <dbReference type="NCBI Taxonomy" id="161358"/>
    <lineage>
        <taxon>Bacteria</taxon>
        <taxon>Bacillati</taxon>
        <taxon>Actinomycetota</taxon>
        <taxon>Actinomycetes</taxon>
        <taxon>Streptosporangiales</taxon>
        <taxon>Streptosporangiaceae</taxon>
        <taxon>Microtetraspora</taxon>
    </lineage>
</organism>
<keyword evidence="3" id="KW-1185">Reference proteome</keyword>
<evidence type="ECO:0000256" key="1">
    <source>
        <dbReference type="SAM" id="MobiDB-lite"/>
    </source>
</evidence>
<sequence length="106" mass="11636">MTRDWACPRCRTDSVLAVLRLPHTWTNASGNQARGVSDVLLCARCDAADPLAGPIVAYFAVHGTVRPENVAQLAPGLLRWIDRARPPKPDEDALDAEAEAWYRGEL</sequence>
<reference evidence="2 3" key="1">
    <citation type="submission" date="2024-10" db="EMBL/GenBank/DDBJ databases">
        <title>The Natural Products Discovery Center: Release of the First 8490 Sequenced Strains for Exploring Actinobacteria Biosynthetic Diversity.</title>
        <authorList>
            <person name="Kalkreuter E."/>
            <person name="Kautsar S.A."/>
            <person name="Yang D."/>
            <person name="Bader C.D."/>
            <person name="Teijaro C.N."/>
            <person name="Fluegel L."/>
            <person name="Davis C.M."/>
            <person name="Simpson J.R."/>
            <person name="Lauterbach L."/>
            <person name="Steele A.D."/>
            <person name="Gui C."/>
            <person name="Meng S."/>
            <person name="Li G."/>
            <person name="Viehrig K."/>
            <person name="Ye F."/>
            <person name="Su P."/>
            <person name="Kiefer A.F."/>
            <person name="Nichols A."/>
            <person name="Cepeda A.J."/>
            <person name="Yan W."/>
            <person name="Fan B."/>
            <person name="Jiang Y."/>
            <person name="Adhikari A."/>
            <person name="Zheng C.-J."/>
            <person name="Schuster L."/>
            <person name="Cowan T.M."/>
            <person name="Smanski M.J."/>
            <person name="Chevrette M.G."/>
            <person name="De Carvalho L.P.S."/>
            <person name="Shen B."/>
        </authorList>
    </citation>
    <scope>NUCLEOTIDE SEQUENCE [LARGE SCALE GENOMIC DNA]</scope>
    <source>
        <strain evidence="2 3">NPDC002173</strain>
    </source>
</reference>
<dbReference type="RefSeq" id="WP_387417188.1">
    <property type="nucleotide sequence ID" value="NZ_JBIASD010000038.1"/>
</dbReference>
<gene>
    <name evidence="2" type="ORF">ACFYXI_35910</name>
</gene>
<comment type="caution">
    <text evidence="2">The sequence shown here is derived from an EMBL/GenBank/DDBJ whole genome shotgun (WGS) entry which is preliminary data.</text>
</comment>
<accession>A0ABW6T171</accession>